<dbReference type="Gramene" id="C.cajan_20262.t">
    <property type="protein sequence ID" value="C.cajan_20262.t.cds1"/>
    <property type="gene ID" value="C.cajan_20262"/>
</dbReference>
<dbReference type="STRING" id="3821.A0A151UBB9"/>
<accession>A0A151UBB9</accession>
<dbReference type="PANTHER" id="PTHR34145">
    <property type="entry name" value="OS02G0105600 PROTEIN"/>
    <property type="match status" value="1"/>
</dbReference>
<dbReference type="InterPro" id="IPR053772">
    <property type="entry name" value="At1g61320/At1g61330-like"/>
</dbReference>
<dbReference type="SUPFAM" id="SSF52047">
    <property type="entry name" value="RNI-like"/>
    <property type="match status" value="1"/>
</dbReference>
<dbReference type="InterPro" id="IPR032675">
    <property type="entry name" value="LRR_dom_sf"/>
</dbReference>
<dbReference type="InterPro" id="IPR055357">
    <property type="entry name" value="LRR_At1g61320_AtMIF1"/>
</dbReference>
<dbReference type="Proteomes" id="UP000075243">
    <property type="component" value="Chromosome 1"/>
</dbReference>
<dbReference type="Gene3D" id="3.80.10.10">
    <property type="entry name" value="Ribonuclease Inhibitor"/>
    <property type="match status" value="1"/>
</dbReference>
<dbReference type="EMBL" id="CM003603">
    <property type="protein sequence ID" value="KYP76615.1"/>
    <property type="molecule type" value="Genomic_DNA"/>
</dbReference>
<evidence type="ECO:0000259" key="1">
    <source>
        <dbReference type="Pfam" id="PF23622"/>
    </source>
</evidence>
<reference evidence="2 3" key="1">
    <citation type="journal article" date="2012" name="Nat. Biotechnol.">
        <title>Draft genome sequence of pigeonpea (Cajanus cajan), an orphan legume crop of resource-poor farmers.</title>
        <authorList>
            <person name="Varshney R.K."/>
            <person name="Chen W."/>
            <person name="Li Y."/>
            <person name="Bharti A.K."/>
            <person name="Saxena R.K."/>
            <person name="Schlueter J.A."/>
            <person name="Donoghue M.T."/>
            <person name="Azam S."/>
            <person name="Fan G."/>
            <person name="Whaley A.M."/>
            <person name="Farmer A.D."/>
            <person name="Sheridan J."/>
            <person name="Iwata A."/>
            <person name="Tuteja R."/>
            <person name="Penmetsa R.V."/>
            <person name="Wu W."/>
            <person name="Upadhyaya H.D."/>
            <person name="Yang S.P."/>
            <person name="Shah T."/>
            <person name="Saxena K.B."/>
            <person name="Michael T."/>
            <person name="McCombie W.R."/>
            <person name="Yang B."/>
            <person name="Zhang G."/>
            <person name="Yang H."/>
            <person name="Wang J."/>
            <person name="Spillane C."/>
            <person name="Cook D.R."/>
            <person name="May G.D."/>
            <person name="Xu X."/>
            <person name="Jackson S.A."/>
        </authorList>
    </citation>
    <scope>NUCLEOTIDE SEQUENCE [LARGE SCALE GENOMIC DNA]</scope>
    <source>
        <strain evidence="3">cv. Asha</strain>
    </source>
</reference>
<gene>
    <name evidence="2" type="ORF">KK1_020865</name>
</gene>
<dbReference type="AlphaFoldDB" id="A0A151UBB9"/>
<dbReference type="Pfam" id="PF23622">
    <property type="entry name" value="LRR_At1g61320_AtMIF1"/>
    <property type="match status" value="1"/>
</dbReference>
<keyword evidence="3" id="KW-1185">Reference proteome</keyword>
<dbReference type="PANTHER" id="PTHR34145:SF28">
    <property type="entry name" value="F-BOX DOMAIN-CONTAINING PROTEIN"/>
    <property type="match status" value="1"/>
</dbReference>
<proteinExistence type="predicted"/>
<organism evidence="2 3">
    <name type="scientific">Cajanus cajan</name>
    <name type="common">Pigeon pea</name>
    <name type="synonym">Cajanus indicus</name>
    <dbReference type="NCBI Taxonomy" id="3821"/>
    <lineage>
        <taxon>Eukaryota</taxon>
        <taxon>Viridiplantae</taxon>
        <taxon>Streptophyta</taxon>
        <taxon>Embryophyta</taxon>
        <taxon>Tracheophyta</taxon>
        <taxon>Spermatophyta</taxon>
        <taxon>Magnoliopsida</taxon>
        <taxon>eudicotyledons</taxon>
        <taxon>Gunneridae</taxon>
        <taxon>Pentapetalae</taxon>
        <taxon>rosids</taxon>
        <taxon>fabids</taxon>
        <taxon>Fabales</taxon>
        <taxon>Fabaceae</taxon>
        <taxon>Papilionoideae</taxon>
        <taxon>50 kb inversion clade</taxon>
        <taxon>NPAAA clade</taxon>
        <taxon>indigoferoid/millettioid clade</taxon>
        <taxon>Phaseoleae</taxon>
        <taxon>Cajanus</taxon>
    </lineage>
</organism>
<name>A0A151UBB9_CAJCA</name>
<evidence type="ECO:0000313" key="2">
    <source>
        <dbReference type="EMBL" id="KYP76615.1"/>
    </source>
</evidence>
<feature type="domain" description="At1g61320/AtMIF1 LRR" evidence="1">
    <location>
        <begin position="40"/>
        <end position="270"/>
    </location>
</feature>
<protein>
    <recommendedName>
        <fullName evidence="1">At1g61320/AtMIF1 LRR domain-containing protein</fullName>
    </recommendedName>
</protein>
<evidence type="ECO:0000313" key="3">
    <source>
        <dbReference type="Proteomes" id="UP000075243"/>
    </source>
</evidence>
<sequence>MLKRGHSASNVWFKNEEQKLEFIRKRASAFVSSVNMYLSHLGQVQKIVKLRVCFTFGHDGYGSSDLDEWIRFAIERNVEEIDLCLLEHNSPNDGSSLHVFPCDVVANEGALRSYLKCLRLAHCVLAPNMYHNNNGFSTLTTMELFKVDLKSEVHIQVLLSVSTNLEWLEFSECYNMEKLRIEHPFCQKLKYLNVNLCHQLKALEIQSTSLETLEYKGSKIEFAFDAPKLKTFFSPVSDSTACHKELWPVLRLPIDLPQLETLIMECGCNMVCGFI</sequence>